<proteinExistence type="predicted"/>
<dbReference type="EMBL" id="AAIVFG010000034">
    <property type="protein sequence ID" value="ECI4617922.1"/>
    <property type="molecule type" value="Genomic_DNA"/>
</dbReference>
<name>A0A3Z3ADS5_SALET</name>
<organism evidence="1">
    <name type="scientific">Salmonella enterica I</name>
    <dbReference type="NCBI Taxonomy" id="59201"/>
    <lineage>
        <taxon>Bacteria</taxon>
        <taxon>Pseudomonadati</taxon>
        <taxon>Pseudomonadota</taxon>
        <taxon>Gammaproteobacteria</taxon>
        <taxon>Enterobacterales</taxon>
        <taxon>Enterobacteriaceae</taxon>
        <taxon>Salmonella</taxon>
    </lineage>
</organism>
<comment type="caution">
    <text evidence="1">The sequence shown here is derived from an EMBL/GenBank/DDBJ whole genome shotgun (WGS) entry which is preliminary data.</text>
</comment>
<accession>A0A3Z3ADS5</accession>
<evidence type="ECO:0000313" key="1">
    <source>
        <dbReference type="EMBL" id="ECI4617922.1"/>
    </source>
</evidence>
<dbReference type="AlphaFoldDB" id="A0A3Z3ADS5"/>
<gene>
    <name evidence="1" type="ORF">DPC26_20240</name>
</gene>
<protein>
    <submittedName>
        <fullName evidence="1">AttP region and P4int integrase</fullName>
    </submittedName>
</protein>
<sequence length="34" mass="4126">MTKVKSRLFTLHQPFTTYHYDIKKKKREVNSVNS</sequence>
<reference evidence="1" key="1">
    <citation type="submission" date="2018-06" db="EMBL/GenBank/DDBJ databases">
        <authorList>
            <person name="Ashton P.M."/>
            <person name="Dallman T."/>
            <person name="Nair S."/>
            <person name="De Pinna E."/>
            <person name="Peters T."/>
            <person name="Grant K."/>
        </authorList>
    </citation>
    <scope>NUCLEOTIDE SEQUENCE</scope>
    <source>
        <strain evidence="1">527491</strain>
    </source>
</reference>